<sequence>MLISLLQTIAEILVGGTSLTSIEQIDFNLPGSRTNGNAGQIINLYLYDIRLSNQLQQTGRRVERMFSEGGTPTSTVSQLPTWFDVSLMLTAWDRTTLGEYHLLTEAMTFLIRHGYLKEEFLPPELCGYGQLPMTIVSSPPIEVGSLWSSLNLPLRPALYLTVTAPLGAEKTSVPLIWERIVSLENQQHKNTKSSVLAQHRVSIAGIVKNAVTNLPLSEIKVTIRGTEKSVISNQEGLFWFDNLSLGNYVLILTCPGYVTQTCHALVDEKTYAFKEVALAPEN</sequence>
<evidence type="ECO:0000313" key="3">
    <source>
        <dbReference type="Proteomes" id="UP000637383"/>
    </source>
</evidence>
<dbReference type="InterPro" id="IPR013784">
    <property type="entry name" value="Carb-bd-like_fold"/>
</dbReference>
<dbReference type="RefSeq" id="WP_190960271.1">
    <property type="nucleotide sequence ID" value="NZ_JACJTU010000117.1"/>
</dbReference>
<keyword evidence="3" id="KW-1185">Reference proteome</keyword>
<dbReference type="InterPro" id="IPR025351">
    <property type="entry name" value="Pvc16_N"/>
</dbReference>
<feature type="domain" description="Pvc16 N-terminal" evidence="1">
    <location>
        <begin position="9"/>
        <end position="166"/>
    </location>
</feature>
<name>A0ABR8KLA7_9NOSO</name>
<accession>A0ABR8KLA7</accession>
<dbReference type="SUPFAM" id="SSF49452">
    <property type="entry name" value="Starch-binding domain-like"/>
    <property type="match status" value="1"/>
</dbReference>
<comment type="caution">
    <text evidence="2">The sequence shown here is derived from an EMBL/GenBank/DDBJ whole genome shotgun (WGS) entry which is preliminary data.</text>
</comment>
<dbReference type="Pfam" id="PF14065">
    <property type="entry name" value="Pvc16_N"/>
    <property type="match status" value="1"/>
</dbReference>
<gene>
    <name evidence="2" type="ORF">H6H03_39145</name>
</gene>
<protein>
    <submittedName>
        <fullName evidence="2">DUF4255 domain-containing protein</fullName>
    </submittedName>
</protein>
<dbReference type="Pfam" id="PF13620">
    <property type="entry name" value="CarboxypepD_reg"/>
    <property type="match status" value="1"/>
</dbReference>
<evidence type="ECO:0000259" key="1">
    <source>
        <dbReference type="Pfam" id="PF14065"/>
    </source>
</evidence>
<dbReference type="Proteomes" id="UP000637383">
    <property type="component" value="Unassembled WGS sequence"/>
</dbReference>
<evidence type="ECO:0000313" key="2">
    <source>
        <dbReference type="EMBL" id="MBD2739795.1"/>
    </source>
</evidence>
<dbReference type="EMBL" id="JACJTU010000117">
    <property type="protein sequence ID" value="MBD2739795.1"/>
    <property type="molecule type" value="Genomic_DNA"/>
</dbReference>
<proteinExistence type="predicted"/>
<dbReference type="Gene3D" id="2.60.40.1120">
    <property type="entry name" value="Carboxypeptidase-like, regulatory domain"/>
    <property type="match status" value="1"/>
</dbReference>
<reference evidence="2 3" key="1">
    <citation type="journal article" date="2020" name="ISME J.">
        <title>Comparative genomics reveals insights into cyanobacterial evolution and habitat adaptation.</title>
        <authorList>
            <person name="Chen M.Y."/>
            <person name="Teng W.K."/>
            <person name="Zhao L."/>
            <person name="Hu C.X."/>
            <person name="Zhou Y.K."/>
            <person name="Han B.P."/>
            <person name="Song L.R."/>
            <person name="Shu W.S."/>
        </authorList>
    </citation>
    <scope>NUCLEOTIDE SEQUENCE [LARGE SCALE GENOMIC DNA]</scope>
    <source>
        <strain evidence="2 3">FACHB-159</strain>
    </source>
</reference>
<organism evidence="2 3">
    <name type="scientific">Nostoc paludosum FACHB-159</name>
    <dbReference type="NCBI Taxonomy" id="2692908"/>
    <lineage>
        <taxon>Bacteria</taxon>
        <taxon>Bacillati</taxon>
        <taxon>Cyanobacteriota</taxon>
        <taxon>Cyanophyceae</taxon>
        <taxon>Nostocales</taxon>
        <taxon>Nostocaceae</taxon>
        <taxon>Nostoc</taxon>
    </lineage>
</organism>